<evidence type="ECO:0000256" key="1">
    <source>
        <dbReference type="SAM" id="MobiDB-lite"/>
    </source>
</evidence>
<sequence>MLLPIEPERATEEGDERKPAEEKYYGVPAIATTSNEAERTRKVEDLCASLQIARRSRRVHREGQAGAVHTFLLTSLHSPGPYDVPNVLRTLTRRTSSGLVFASVCV</sequence>
<dbReference type="AlphaFoldDB" id="A0A084VNL2"/>
<dbReference type="EnsemblMetazoa" id="ASIC006901-RA">
    <property type="protein sequence ID" value="ASIC006901-PA"/>
    <property type="gene ID" value="ASIC006901"/>
</dbReference>
<dbReference type="EMBL" id="KE524984">
    <property type="protein sequence ID" value="KFB39556.1"/>
    <property type="molecule type" value="Genomic_DNA"/>
</dbReference>
<name>A0A084VNL2_ANOSI</name>
<reference evidence="3" key="2">
    <citation type="submission" date="2020-05" db="UniProtKB">
        <authorList>
            <consortium name="EnsemblMetazoa"/>
        </authorList>
    </citation>
    <scope>IDENTIFICATION</scope>
</reference>
<proteinExistence type="predicted"/>
<organism evidence="2">
    <name type="scientific">Anopheles sinensis</name>
    <name type="common">Mosquito</name>
    <dbReference type="NCBI Taxonomy" id="74873"/>
    <lineage>
        <taxon>Eukaryota</taxon>
        <taxon>Metazoa</taxon>
        <taxon>Ecdysozoa</taxon>
        <taxon>Arthropoda</taxon>
        <taxon>Hexapoda</taxon>
        <taxon>Insecta</taxon>
        <taxon>Pterygota</taxon>
        <taxon>Neoptera</taxon>
        <taxon>Endopterygota</taxon>
        <taxon>Diptera</taxon>
        <taxon>Nematocera</taxon>
        <taxon>Culicoidea</taxon>
        <taxon>Culicidae</taxon>
        <taxon>Anophelinae</taxon>
        <taxon>Anopheles</taxon>
    </lineage>
</organism>
<dbReference type="Proteomes" id="UP000030765">
    <property type="component" value="Unassembled WGS sequence"/>
</dbReference>
<dbReference type="EMBL" id="ATLV01014760">
    <property type="status" value="NOT_ANNOTATED_CDS"/>
    <property type="molecule type" value="Genomic_DNA"/>
</dbReference>
<accession>A0A084VNL2</accession>
<dbReference type="VEuPathDB" id="VectorBase:ASIC006901"/>
<gene>
    <name evidence="2" type="ORF">ZHAS_00006901</name>
</gene>
<evidence type="ECO:0000313" key="3">
    <source>
        <dbReference type="EnsemblMetazoa" id="ASIC006901-PA"/>
    </source>
</evidence>
<evidence type="ECO:0000313" key="4">
    <source>
        <dbReference type="Proteomes" id="UP000030765"/>
    </source>
</evidence>
<feature type="region of interest" description="Disordered" evidence="1">
    <location>
        <begin position="1"/>
        <end position="24"/>
    </location>
</feature>
<protein>
    <submittedName>
        <fullName evidence="2">Uncharacterized protein LOC101248303</fullName>
    </submittedName>
</protein>
<keyword evidence="4" id="KW-1185">Reference proteome</keyword>
<reference evidence="2 4" key="1">
    <citation type="journal article" date="2014" name="BMC Genomics">
        <title>Genome sequence of Anopheles sinensis provides insight into genetics basis of mosquito competence for malaria parasites.</title>
        <authorList>
            <person name="Zhou D."/>
            <person name="Zhang D."/>
            <person name="Ding G."/>
            <person name="Shi L."/>
            <person name="Hou Q."/>
            <person name="Ye Y."/>
            <person name="Xu Y."/>
            <person name="Zhou H."/>
            <person name="Xiong C."/>
            <person name="Li S."/>
            <person name="Yu J."/>
            <person name="Hong S."/>
            <person name="Yu X."/>
            <person name="Zou P."/>
            <person name="Chen C."/>
            <person name="Chang X."/>
            <person name="Wang W."/>
            <person name="Lv Y."/>
            <person name="Sun Y."/>
            <person name="Ma L."/>
            <person name="Shen B."/>
            <person name="Zhu C."/>
        </authorList>
    </citation>
    <scope>NUCLEOTIDE SEQUENCE [LARGE SCALE GENOMIC DNA]</scope>
</reference>
<evidence type="ECO:0000313" key="2">
    <source>
        <dbReference type="EMBL" id="KFB39556.1"/>
    </source>
</evidence>